<dbReference type="SUPFAM" id="SSF160904">
    <property type="entry name" value="Jann2411-like"/>
    <property type="match status" value="1"/>
</dbReference>
<reference evidence="3 4" key="1">
    <citation type="submission" date="2019-05" db="EMBL/GenBank/DDBJ databases">
        <title>Draft genome sequence of Nonomuraea zeae DSM 100528.</title>
        <authorList>
            <person name="Saricaoglu S."/>
            <person name="Isik K."/>
        </authorList>
    </citation>
    <scope>NUCLEOTIDE SEQUENCE [LARGE SCALE GENOMIC DNA]</scope>
    <source>
        <strain evidence="3 4">DSM 100528</strain>
    </source>
</reference>
<accession>A0A5S4FA75</accession>
<evidence type="ECO:0000256" key="1">
    <source>
        <dbReference type="SAM" id="MobiDB-lite"/>
    </source>
</evidence>
<feature type="domain" description="Zinc finger CGNR" evidence="2">
    <location>
        <begin position="202"/>
        <end position="244"/>
    </location>
</feature>
<organism evidence="3 4">
    <name type="scientific">Nonomuraea zeae</name>
    <dbReference type="NCBI Taxonomy" id="1642303"/>
    <lineage>
        <taxon>Bacteria</taxon>
        <taxon>Bacillati</taxon>
        <taxon>Actinomycetota</taxon>
        <taxon>Actinomycetes</taxon>
        <taxon>Streptosporangiales</taxon>
        <taxon>Streptosporangiaceae</taxon>
        <taxon>Nonomuraea</taxon>
    </lineage>
</organism>
<dbReference type="OrthoDB" id="3531194at2"/>
<comment type="caution">
    <text evidence="3">The sequence shown here is derived from an EMBL/GenBank/DDBJ whole genome shotgun (WGS) entry which is preliminary data.</text>
</comment>
<dbReference type="Proteomes" id="UP000306628">
    <property type="component" value="Unassembled WGS sequence"/>
</dbReference>
<dbReference type="PANTHER" id="PTHR35525:SF3">
    <property type="entry name" value="BLL6575 PROTEIN"/>
    <property type="match status" value="1"/>
</dbReference>
<protein>
    <recommendedName>
        <fullName evidence="2">Zinc finger CGNR domain-containing protein</fullName>
    </recommendedName>
</protein>
<evidence type="ECO:0000313" key="3">
    <source>
        <dbReference type="EMBL" id="TMR13860.1"/>
    </source>
</evidence>
<dbReference type="PANTHER" id="PTHR35525">
    <property type="entry name" value="BLL6575 PROTEIN"/>
    <property type="match status" value="1"/>
</dbReference>
<gene>
    <name evidence="3" type="ORF">ETD85_57300</name>
</gene>
<proteinExistence type="predicted"/>
<dbReference type="AlphaFoldDB" id="A0A5S4FA75"/>
<feature type="compositionally biased region" description="Low complexity" evidence="1">
    <location>
        <begin position="62"/>
        <end position="98"/>
    </location>
</feature>
<dbReference type="InterPro" id="IPR023286">
    <property type="entry name" value="ABATE_dom_sf"/>
</dbReference>
<evidence type="ECO:0000259" key="2">
    <source>
        <dbReference type="Pfam" id="PF11706"/>
    </source>
</evidence>
<feature type="region of interest" description="Disordered" evidence="1">
    <location>
        <begin position="38"/>
        <end position="98"/>
    </location>
</feature>
<name>A0A5S4FA75_9ACTN</name>
<dbReference type="Gene3D" id="1.10.3300.10">
    <property type="entry name" value="Jann2411-like domain"/>
    <property type="match status" value="1"/>
</dbReference>
<dbReference type="Pfam" id="PF11706">
    <property type="entry name" value="zf-CGNR"/>
    <property type="match status" value="1"/>
</dbReference>
<keyword evidence="4" id="KW-1185">Reference proteome</keyword>
<dbReference type="InterPro" id="IPR021005">
    <property type="entry name" value="Znf_CGNR"/>
</dbReference>
<dbReference type="InterPro" id="IPR010852">
    <property type="entry name" value="ABATE"/>
</dbReference>
<sequence>MTVTIDAWRITGQSQIDSYVGRWAELAVILVNELAVTQARGKPVDPPTALPKDLPTDPPTALPADPSADPPADVGADVGADAGADVGADVPAGPSADLSARRRAALDDAFTRHGWTPSRSLTASDADRLAEVAAELRPAFTGAPGAIAGLNQALVRHHAVPNLHGDPPVLAFHGVGADLVDAWAADATTALAMVIGVGQGVRLRTCEASGCELVFFDVTRNASRRFCGLSCQNRAKASAYRARRRA</sequence>
<dbReference type="EMBL" id="VCKX01000420">
    <property type="protein sequence ID" value="TMR13860.1"/>
    <property type="molecule type" value="Genomic_DNA"/>
</dbReference>
<evidence type="ECO:0000313" key="4">
    <source>
        <dbReference type="Proteomes" id="UP000306628"/>
    </source>
</evidence>